<dbReference type="EMBL" id="MPJC01000004">
    <property type="protein sequence ID" value="OKA22227.1"/>
    <property type="molecule type" value="Genomic_DNA"/>
</dbReference>
<reference evidence="2 4" key="2">
    <citation type="submission" date="2016-11" db="EMBL/GenBank/DDBJ databases">
        <title>Draft genome of Pseudomonas versuta A4R1.5.</title>
        <authorList>
            <person name="See-Too W.-S."/>
        </authorList>
    </citation>
    <scope>NUCLEOTIDE SEQUENCE [LARGE SCALE GENOMIC DNA]</scope>
    <source>
        <strain evidence="2 4">A4R1.5</strain>
    </source>
</reference>
<dbReference type="KEGG" id="ppsy:AOC04_08880"/>
<protein>
    <submittedName>
        <fullName evidence="1">Uncharacterized protein</fullName>
    </submittedName>
</protein>
<evidence type="ECO:0000313" key="3">
    <source>
        <dbReference type="Proteomes" id="UP000185990"/>
    </source>
</evidence>
<organism evidence="1 3">
    <name type="scientific">Pseudomonas versuta</name>
    <dbReference type="NCBI Taxonomy" id="1788301"/>
    <lineage>
        <taxon>Bacteria</taxon>
        <taxon>Pseudomonadati</taxon>
        <taxon>Pseudomonadota</taxon>
        <taxon>Gammaproteobacteria</taxon>
        <taxon>Pseudomonadales</taxon>
        <taxon>Pseudomonadaceae</taxon>
        <taxon>Pseudomonas</taxon>
    </lineage>
</organism>
<evidence type="ECO:0000313" key="2">
    <source>
        <dbReference type="EMBL" id="OKA22227.1"/>
    </source>
</evidence>
<gene>
    <name evidence="2" type="ORF">BOH73_07255</name>
    <name evidence="1" type="ORF">BOH74_17675</name>
</gene>
<dbReference type="Proteomes" id="UP000185990">
    <property type="component" value="Unassembled WGS sequence"/>
</dbReference>
<proteinExistence type="predicted"/>
<sequence>MPTLSSKAHSANALILSQRTRKVWRTDPVLFQESRLALSSDQKSLHLIRYIETYSPQCSQWVEYSHSVSVAELTQWVMAHGELHIKGCESDTDA</sequence>
<name>A0A0M4Q9A3_9PSED</name>
<dbReference type="RefSeq" id="WP_060692529.1">
    <property type="nucleotide sequence ID" value="NZ_CP012676.1"/>
</dbReference>
<dbReference type="AlphaFoldDB" id="A0A0M4Q9A3"/>
<dbReference type="EMBL" id="MPJD01000029">
    <property type="protein sequence ID" value="OKA19446.1"/>
    <property type="molecule type" value="Genomic_DNA"/>
</dbReference>
<evidence type="ECO:0000313" key="1">
    <source>
        <dbReference type="EMBL" id="OKA19446.1"/>
    </source>
</evidence>
<accession>A0A0M4Q9A3</accession>
<keyword evidence="4" id="KW-1185">Reference proteome</keyword>
<dbReference type="OrthoDB" id="6925107at2"/>
<evidence type="ECO:0000313" key="4">
    <source>
        <dbReference type="Proteomes" id="UP000186677"/>
    </source>
</evidence>
<accession>A0A1Q4KKZ3</accession>
<comment type="caution">
    <text evidence="1">The sequence shown here is derived from an EMBL/GenBank/DDBJ whole genome shotgun (WGS) entry which is preliminary data.</text>
</comment>
<dbReference type="Proteomes" id="UP000186677">
    <property type="component" value="Unassembled WGS sequence"/>
</dbReference>
<reference evidence="1 3" key="1">
    <citation type="submission" date="2016-11" db="EMBL/GenBank/DDBJ databases">
        <title>Draft genome of Pseudomonas versuta A4R1.12.</title>
        <authorList>
            <person name="See-Too W.-S."/>
        </authorList>
    </citation>
    <scope>NUCLEOTIDE SEQUENCE [LARGE SCALE GENOMIC DNA]</scope>
    <source>
        <strain evidence="1 3">A4R1.12</strain>
    </source>
</reference>